<proteinExistence type="predicted"/>
<dbReference type="PANTHER" id="PTHR36180:SF2">
    <property type="entry name" value="BRO FAMILY PROTEIN"/>
    <property type="match status" value="1"/>
</dbReference>
<sequence>MSNNLMMFEGNDVEVFELNGQVLFNPKHVAGILGITDIKSSIRNFNKRQVVKVKNSDVHTMHFRKLNNAGENFLTESGVYKLAFKSRKPEAEKFSDWVTDEVLPTIRKTGGYVNDDEAFISTYLPFADEQTKLLFSTTLATVRKQNDVIEAQKNEINHKQEVINGLTDDIDVYKKKDVINRICRRRSGNYANRYKELYKCFKENFHVDLEARCEGYNLKQVKQKDKLSVIKYAELFGYIDDLYSCCTKLFEAEIDEVLDQINTIHSK</sequence>
<protein>
    <submittedName>
        <fullName evidence="2">Repressor domain protein</fullName>
    </submittedName>
</protein>
<dbReference type="PANTHER" id="PTHR36180">
    <property type="entry name" value="DNA-BINDING PROTEIN-RELATED-RELATED"/>
    <property type="match status" value="1"/>
</dbReference>
<feature type="domain" description="Bro-N" evidence="1">
    <location>
        <begin position="5"/>
        <end position="110"/>
    </location>
</feature>
<reference evidence="2" key="1">
    <citation type="journal article" date="2021" name="Proc. Natl. Acad. Sci. U.S.A.">
        <title>A Catalog of Tens of Thousands of Viruses from Human Metagenomes Reveals Hidden Associations with Chronic Diseases.</title>
        <authorList>
            <person name="Tisza M.J."/>
            <person name="Buck C.B."/>
        </authorList>
    </citation>
    <scope>NUCLEOTIDE SEQUENCE</scope>
    <source>
        <strain evidence="2">CtTC45</strain>
    </source>
</reference>
<dbReference type="Pfam" id="PF02498">
    <property type="entry name" value="Bro-N"/>
    <property type="match status" value="1"/>
</dbReference>
<dbReference type="PROSITE" id="PS51750">
    <property type="entry name" value="BRO_N"/>
    <property type="match status" value="1"/>
</dbReference>
<evidence type="ECO:0000259" key="1">
    <source>
        <dbReference type="PROSITE" id="PS51750"/>
    </source>
</evidence>
<accession>A0A8S5LQ41</accession>
<dbReference type="InterPro" id="IPR003497">
    <property type="entry name" value="BRO_N_domain"/>
</dbReference>
<organism evidence="2">
    <name type="scientific">Siphoviridae sp. ctTC45</name>
    <dbReference type="NCBI Taxonomy" id="2827573"/>
    <lineage>
        <taxon>Viruses</taxon>
        <taxon>Duplodnaviria</taxon>
        <taxon>Heunggongvirae</taxon>
        <taxon>Uroviricota</taxon>
        <taxon>Caudoviricetes</taxon>
    </lineage>
</organism>
<dbReference type="SMART" id="SM01040">
    <property type="entry name" value="Bro-N"/>
    <property type="match status" value="1"/>
</dbReference>
<dbReference type="EMBL" id="BK015895">
    <property type="protein sequence ID" value="DAD72165.1"/>
    <property type="molecule type" value="Genomic_DNA"/>
</dbReference>
<evidence type="ECO:0000313" key="2">
    <source>
        <dbReference type="EMBL" id="DAD72165.1"/>
    </source>
</evidence>
<name>A0A8S5LQ41_9CAUD</name>